<dbReference type="InterPro" id="IPR036737">
    <property type="entry name" value="OmpA-like_sf"/>
</dbReference>
<protein>
    <submittedName>
        <fullName evidence="1">DUF748 domain-containing protein</fullName>
    </submittedName>
</protein>
<gene>
    <name evidence="1" type="ORF">K4H28_10360</name>
</gene>
<accession>A0ABX8Z374</accession>
<evidence type="ECO:0000313" key="1">
    <source>
        <dbReference type="EMBL" id="QZA76727.1"/>
    </source>
</evidence>
<dbReference type="InterPro" id="IPR008023">
    <property type="entry name" value="DUF748"/>
</dbReference>
<dbReference type="PANTHER" id="PTHR30441">
    <property type="entry name" value="DUF748 DOMAIN-CONTAINING PROTEIN"/>
    <property type="match status" value="1"/>
</dbReference>
<dbReference type="PANTHER" id="PTHR30441:SF8">
    <property type="entry name" value="DUF748 DOMAIN-CONTAINING PROTEIN"/>
    <property type="match status" value="1"/>
</dbReference>
<proteinExistence type="predicted"/>
<name>A0ABX8Z374_9NEIS</name>
<dbReference type="Gene3D" id="3.30.1330.60">
    <property type="entry name" value="OmpA-like domain"/>
    <property type="match status" value="1"/>
</dbReference>
<organism evidence="1 2">
    <name type="scientific">Deefgea tanakiae</name>
    <dbReference type="NCBI Taxonomy" id="2865840"/>
    <lineage>
        <taxon>Bacteria</taxon>
        <taxon>Pseudomonadati</taxon>
        <taxon>Pseudomonadota</taxon>
        <taxon>Betaproteobacteria</taxon>
        <taxon>Neisseriales</taxon>
        <taxon>Chitinibacteraceae</taxon>
        <taxon>Deefgea</taxon>
    </lineage>
</organism>
<dbReference type="RefSeq" id="WP_221005130.1">
    <property type="nucleotide sequence ID" value="NZ_CP081150.1"/>
</dbReference>
<dbReference type="Proteomes" id="UP000825679">
    <property type="component" value="Chromosome"/>
</dbReference>
<dbReference type="Pfam" id="PF05359">
    <property type="entry name" value="DUF748"/>
    <property type="match status" value="3"/>
</dbReference>
<keyword evidence="2" id="KW-1185">Reference proteome</keyword>
<dbReference type="EMBL" id="CP081150">
    <property type="protein sequence ID" value="QZA76727.1"/>
    <property type="molecule type" value="Genomic_DNA"/>
</dbReference>
<reference evidence="1 2" key="1">
    <citation type="submission" date="2021-08" db="EMBL/GenBank/DDBJ databases">
        <title>complete genome sequencing of Deefgea sp. D25.</title>
        <authorList>
            <person name="Bae J.-W."/>
            <person name="Gim D.-H."/>
        </authorList>
    </citation>
    <scope>NUCLEOTIDE SEQUENCE [LARGE SCALE GENOMIC DNA]</scope>
    <source>
        <strain evidence="1 2">D25</strain>
    </source>
</reference>
<sequence>MVYFIALVALFGALGAWAVPAILRPLLAEKASVALNRSVQIGAIDINPYLLQVTLRDVAVKDQYGEFVSFKSLLLDAELSSIFRLAPVLRAITLEQAKVNVIRLTANQYNFSDLLVSKEPSESKALPRFSLNNIQLINSSVQLDDRFIGQKQQLDQLNFGLPFLSTLPNRIDEYIQPHFSGRFNGRPFALQGESKPFKDSLDTTLKLKIDQQDVMPLLAYAPLPPNLQLTSAKLSSQLDLTFRQQKNRAELVLNGHVILDDVLATQQSKPLLAFKQLDIELKNMQPLMQQFRFGKIALNGLDVTVARDAAQQLNWQKLLNHAEGKPVATASAVKASAVLNAEVATSTADQLLVEVAEINVQNSQVRWLDEAVRPAHSTAIQSIALNVKQLSNHTKTPFTLQLTASTDKAASLAAELNILPQPLAVSGKLSASAIQVADFSAYTQAFLAGQLNAKISASTDVDFALDNLRYALKNAQLQIADLSLRLPKDKKPALTMAQFSLADVALDSTSQHVQIAKLNADKGAVDLLRLNDGSINLLHAFPGVLAKEVSKPAADKPWSVQLLEGALQDWRVDIQDQHVENAKPLQWKNVALLVKNVDSRPKAKAELKFQATGGRGAKISVAGSWVPQPFSGVFNVDISNVDAAFGQPYFSRFVNITLASGFVHAKGQLSVATQPSFSGSYKGNLRSTNLYALDKATGSDFLKWKSLYVGGISAQFVPLSIDIGEVALSDFYSRLILSADGRLNLQDVMVTDGEQVSVTTERAAKDIASAPAATPPTLADSGGVSVPIKVDKITLSNGQIQYSDLFIKPNFSANLTEMGGVIAGVSSQNDSRATLDLRGSVDKIAPVQIKGSLNPLAKDFFIDIQGGVKGYELTNASAYAIKYAGYGIEKGKMSMDVAYLIENKKLKASNKLFLDQLTLGDAVESPTATKLPVKFGLSLLTDRKGQIKLNFPIEGSLDDPEFSLGGIIWQVIGNVLEKIVTSPFDALGSVFGDGPSLSYVQFASGQARLDDEAKVAISNLSQALNDRPELQLEITGWAGLEADTEGLRVQLLQNKMQQLKAAELGEKAESVNSESEVQISAVEKPDLLTQVYKKEKFPKPKNALGLNKSLPVEEMEKLLLANTVIGEEQLQALAMTRAQRVKNALKDAGVDDARMFMTKAKTGAVAADSKDDKGSVSRVNFKLK</sequence>
<evidence type="ECO:0000313" key="2">
    <source>
        <dbReference type="Proteomes" id="UP000825679"/>
    </source>
</evidence>
<dbReference type="InterPro" id="IPR052894">
    <property type="entry name" value="AsmA-related"/>
</dbReference>